<sequence length="265" mass="30684">MKQKPRISILITHYNRPNDLLKCMNAIRQVNIKASEIVVSDDGSDQNTSNLLKTYSIDKLVLTKENKGLAANINKGIEACEGEYILYCQEDFLLNPRIGGILNECLELLDTNRVDLIRFTSNFKFNKLIKLTDAISLIPKFSFKNFTQNYYQYSDHPFITKKLFYRSYGYYLENTSGRYGETEYAIRICNSNAKIAITNETLATTIEGSQSILIHEFKPKTTKITPSKSLLKLARAFRLYFEWIFYNKTKRGLISYKNARKHAFN</sequence>
<dbReference type="EMBL" id="JAZHYP010000001">
    <property type="protein sequence ID" value="MEN3322505.1"/>
    <property type="molecule type" value="Genomic_DNA"/>
</dbReference>
<organism evidence="2 3">
    <name type="scientific">Mariniflexile soesokkakense</name>
    <dbReference type="NCBI Taxonomy" id="1343160"/>
    <lineage>
        <taxon>Bacteria</taxon>
        <taxon>Pseudomonadati</taxon>
        <taxon>Bacteroidota</taxon>
        <taxon>Flavobacteriia</taxon>
        <taxon>Flavobacteriales</taxon>
        <taxon>Flavobacteriaceae</taxon>
        <taxon>Mariniflexile</taxon>
    </lineage>
</organism>
<dbReference type="EC" id="2.4.-.-" evidence="2"/>
<evidence type="ECO:0000313" key="3">
    <source>
        <dbReference type="Proteomes" id="UP001416393"/>
    </source>
</evidence>
<dbReference type="GO" id="GO:0016757">
    <property type="term" value="F:glycosyltransferase activity"/>
    <property type="evidence" value="ECO:0007669"/>
    <property type="project" value="UniProtKB-KW"/>
</dbReference>
<gene>
    <name evidence="2" type="ORF">VP395_02080</name>
</gene>
<dbReference type="InterPro" id="IPR001173">
    <property type="entry name" value="Glyco_trans_2-like"/>
</dbReference>
<dbReference type="RefSeq" id="WP_346240051.1">
    <property type="nucleotide sequence ID" value="NZ_JAZHYP010000001.1"/>
</dbReference>
<keyword evidence="2" id="KW-0328">Glycosyltransferase</keyword>
<dbReference type="CDD" id="cd00761">
    <property type="entry name" value="Glyco_tranf_GTA_type"/>
    <property type="match status" value="1"/>
</dbReference>
<protein>
    <submittedName>
        <fullName evidence="2">Glycosyltransferase family 2 protein</fullName>
        <ecNumber evidence="2">2.4.-.-</ecNumber>
    </submittedName>
</protein>
<proteinExistence type="predicted"/>
<dbReference type="Gene3D" id="3.90.550.10">
    <property type="entry name" value="Spore Coat Polysaccharide Biosynthesis Protein SpsA, Chain A"/>
    <property type="match status" value="1"/>
</dbReference>
<accession>A0ABV0A8C9</accession>
<comment type="caution">
    <text evidence="2">The sequence shown here is derived from an EMBL/GenBank/DDBJ whole genome shotgun (WGS) entry which is preliminary data.</text>
</comment>
<name>A0ABV0A8C9_9FLAO</name>
<dbReference type="Pfam" id="PF00535">
    <property type="entry name" value="Glycos_transf_2"/>
    <property type="match status" value="1"/>
</dbReference>
<evidence type="ECO:0000259" key="1">
    <source>
        <dbReference type="Pfam" id="PF00535"/>
    </source>
</evidence>
<reference evidence="2 3" key="1">
    <citation type="submission" date="2024-01" db="EMBL/GenBank/DDBJ databases">
        <title>Mariniflexile litorale sp. nov., isolated from the shallow sediments of the Sea of Japan.</title>
        <authorList>
            <person name="Romanenko L."/>
            <person name="Bystritskaya E."/>
            <person name="Isaeva M."/>
        </authorList>
    </citation>
    <scope>NUCLEOTIDE SEQUENCE [LARGE SCALE GENOMIC DNA]</scope>
    <source>
        <strain evidence="2 3">KCTC 32427</strain>
    </source>
</reference>
<evidence type="ECO:0000313" key="2">
    <source>
        <dbReference type="EMBL" id="MEN3322505.1"/>
    </source>
</evidence>
<dbReference type="InterPro" id="IPR029044">
    <property type="entry name" value="Nucleotide-diphossugar_trans"/>
</dbReference>
<keyword evidence="3" id="KW-1185">Reference proteome</keyword>
<dbReference type="PANTHER" id="PTHR22916:SF3">
    <property type="entry name" value="UDP-GLCNAC:BETAGAL BETA-1,3-N-ACETYLGLUCOSAMINYLTRANSFERASE-LIKE PROTEIN 1"/>
    <property type="match status" value="1"/>
</dbReference>
<dbReference type="SUPFAM" id="SSF53448">
    <property type="entry name" value="Nucleotide-diphospho-sugar transferases"/>
    <property type="match status" value="1"/>
</dbReference>
<dbReference type="PANTHER" id="PTHR22916">
    <property type="entry name" value="GLYCOSYLTRANSFERASE"/>
    <property type="match status" value="1"/>
</dbReference>
<keyword evidence="2" id="KW-0808">Transferase</keyword>
<feature type="domain" description="Glycosyltransferase 2-like" evidence="1">
    <location>
        <begin position="8"/>
        <end position="115"/>
    </location>
</feature>
<dbReference type="Proteomes" id="UP001416393">
    <property type="component" value="Unassembled WGS sequence"/>
</dbReference>